<dbReference type="InterPro" id="IPR012934">
    <property type="entry name" value="Znf_AD"/>
</dbReference>
<keyword evidence="5" id="KW-0479">Metal-binding</keyword>
<feature type="domain" description="C2H2-type" evidence="14">
    <location>
        <begin position="281"/>
        <end position="301"/>
    </location>
</feature>
<evidence type="ECO:0000256" key="7">
    <source>
        <dbReference type="ARBA" id="ARBA00022771"/>
    </source>
</evidence>
<evidence type="ECO:0000256" key="11">
    <source>
        <dbReference type="ARBA" id="ARBA00023125"/>
    </source>
</evidence>
<keyword evidence="10" id="KW-0805">Transcription regulation</keyword>
<accession>A0A9P0DAT8</accession>
<comment type="similarity">
    <text evidence="3">Belongs to the krueppel C2H2-type zinc-finger protein family.</text>
</comment>
<dbReference type="SUPFAM" id="SSF57716">
    <property type="entry name" value="Glucocorticoid receptor-like (DNA-binding domain)"/>
    <property type="match status" value="1"/>
</dbReference>
<evidence type="ECO:0000256" key="6">
    <source>
        <dbReference type="ARBA" id="ARBA00022737"/>
    </source>
</evidence>
<dbReference type="Pfam" id="PF00096">
    <property type="entry name" value="zf-C2H2"/>
    <property type="match status" value="7"/>
</dbReference>
<dbReference type="GO" id="GO:0000981">
    <property type="term" value="F:DNA-binding transcription factor activity, RNA polymerase II-specific"/>
    <property type="evidence" value="ECO:0007669"/>
    <property type="project" value="TreeGrafter"/>
</dbReference>
<dbReference type="FunFam" id="3.30.160.60:FF:001498">
    <property type="entry name" value="Zinc finger protein 404"/>
    <property type="match status" value="1"/>
</dbReference>
<keyword evidence="7" id="KW-0863">Zinc-finger</keyword>
<dbReference type="Proteomes" id="UP001153737">
    <property type="component" value="Chromosome 12"/>
</dbReference>
<dbReference type="InterPro" id="IPR013087">
    <property type="entry name" value="Znf_C2H2_type"/>
</dbReference>
<comment type="function">
    <text evidence="1">May be involved in transcriptional regulation.</text>
</comment>
<evidence type="ECO:0000256" key="9">
    <source>
        <dbReference type="ARBA" id="ARBA00022843"/>
    </source>
</evidence>
<feature type="domain" description="C2H2-type" evidence="14">
    <location>
        <begin position="226"/>
        <end position="246"/>
    </location>
</feature>
<evidence type="ECO:0000256" key="10">
    <source>
        <dbReference type="ARBA" id="ARBA00023015"/>
    </source>
</evidence>
<organism evidence="15 16">
    <name type="scientific">Phaedon cochleariae</name>
    <name type="common">Mustard beetle</name>
    <dbReference type="NCBI Taxonomy" id="80249"/>
    <lineage>
        <taxon>Eukaryota</taxon>
        <taxon>Metazoa</taxon>
        <taxon>Ecdysozoa</taxon>
        <taxon>Arthropoda</taxon>
        <taxon>Hexapoda</taxon>
        <taxon>Insecta</taxon>
        <taxon>Pterygota</taxon>
        <taxon>Neoptera</taxon>
        <taxon>Endopterygota</taxon>
        <taxon>Coleoptera</taxon>
        <taxon>Polyphaga</taxon>
        <taxon>Cucujiformia</taxon>
        <taxon>Chrysomeloidea</taxon>
        <taxon>Chrysomelidae</taxon>
        <taxon>Chrysomelinae</taxon>
        <taxon>Chrysomelini</taxon>
        <taxon>Phaedon</taxon>
    </lineage>
</organism>
<sequence length="561" mass="63861">MSEDMKFAALDRLCRTCLSEKNVTELRSLYENSLEHHLNEITSRKVELNEGLPNCICEDCYFTLNISLNFINQCRRSELQLKNWFSNSQTIIYRSIAILGDSPGEIHLQNFTEISVEDSSNKADVTNISDVIIESEQDRNECPDSSHATFTDLDICIDDKDIQKDKSQADSSELLYMENLRENSIEIHHIDQNEDISDLTSQAVPISLVPNPPKTKSIEFQGPHSCIQCGKKFQSEISLKSHMVKHGEIISCEICGQELSAMQHYKLHMLKNHPDHRPHQCKECGKSFSQQTSLKKHMRTHGGEKKHLCTVCGKRFYEQNHLSIHNRIHTGEKPVNCTLCGKKFASAHGLLVHKKIHTGERNYKCDICDKRFAHSSVLKTHKRTHTGEKPYCCTECDASFRTSSYLRIHLRTHTQEKPYDCEICPKSFVSRCALSAHLITHTGEKKFKCSVCGKTAGRAADLQIHMRSHTGEKPYMCDRCPKRYHTSSNLATHKRTHLGVRDHVCDTCGKAFGDARTLKSHCRTHTGEKPFLCAVCGSRFTQSGQLAVHRKIHQQPGIFDQ</sequence>
<dbReference type="SMART" id="SM00868">
    <property type="entry name" value="zf-AD"/>
    <property type="match status" value="1"/>
</dbReference>
<dbReference type="GO" id="GO:0003690">
    <property type="term" value="F:double-stranded DNA binding"/>
    <property type="evidence" value="ECO:0007669"/>
    <property type="project" value="UniProtKB-ARBA"/>
</dbReference>
<keyword evidence="8" id="KW-0862">Zinc</keyword>
<gene>
    <name evidence="15" type="ORF">PHAECO_LOCUS3139</name>
</gene>
<dbReference type="OrthoDB" id="6077919at2759"/>
<dbReference type="GO" id="GO:0008270">
    <property type="term" value="F:zinc ion binding"/>
    <property type="evidence" value="ECO:0007669"/>
    <property type="project" value="UniProtKB-KW"/>
</dbReference>
<dbReference type="EMBL" id="OU896718">
    <property type="protein sequence ID" value="CAH1118946.1"/>
    <property type="molecule type" value="Genomic_DNA"/>
</dbReference>
<dbReference type="FunFam" id="3.30.160.60:FF:000761">
    <property type="entry name" value="Zinc finger protein 449"/>
    <property type="match status" value="1"/>
</dbReference>
<dbReference type="FunFam" id="3.30.160.60:FF:001370">
    <property type="entry name" value="Zinc finger protein"/>
    <property type="match status" value="1"/>
</dbReference>
<evidence type="ECO:0000259" key="14">
    <source>
        <dbReference type="PROSITE" id="PS00028"/>
    </source>
</evidence>
<dbReference type="SMART" id="SM00355">
    <property type="entry name" value="ZnF_C2H2"/>
    <property type="match status" value="12"/>
</dbReference>
<keyword evidence="11" id="KW-0238">DNA-binding</keyword>
<proteinExistence type="inferred from homology"/>
<reference evidence="15" key="2">
    <citation type="submission" date="2022-10" db="EMBL/GenBank/DDBJ databases">
        <authorList>
            <consortium name="ENA_rothamsted_submissions"/>
            <consortium name="culmorum"/>
            <person name="King R."/>
        </authorList>
    </citation>
    <scope>NUCLEOTIDE SEQUENCE</scope>
</reference>
<feature type="domain" description="C2H2-type" evidence="14">
    <location>
        <begin position="477"/>
        <end position="497"/>
    </location>
</feature>
<keyword evidence="4" id="KW-1017">Isopeptide bond</keyword>
<dbReference type="GO" id="GO:0005634">
    <property type="term" value="C:nucleus"/>
    <property type="evidence" value="ECO:0007669"/>
    <property type="project" value="UniProtKB-SubCell"/>
</dbReference>
<evidence type="ECO:0000256" key="2">
    <source>
        <dbReference type="ARBA" id="ARBA00004123"/>
    </source>
</evidence>
<keyword evidence="6" id="KW-0677">Repeat</keyword>
<evidence type="ECO:0000256" key="12">
    <source>
        <dbReference type="ARBA" id="ARBA00023163"/>
    </source>
</evidence>
<keyword evidence="9" id="KW-0832">Ubl conjugation</keyword>
<dbReference type="FunFam" id="3.30.160.60:FF:001465">
    <property type="entry name" value="Zinc finger protein 560"/>
    <property type="match status" value="1"/>
</dbReference>
<dbReference type="Pfam" id="PF07776">
    <property type="entry name" value="zf-AD"/>
    <property type="match status" value="1"/>
</dbReference>
<dbReference type="PANTHER" id="PTHR24394">
    <property type="entry name" value="ZINC FINGER PROTEIN"/>
    <property type="match status" value="1"/>
</dbReference>
<evidence type="ECO:0000256" key="5">
    <source>
        <dbReference type="ARBA" id="ARBA00022723"/>
    </source>
</evidence>
<feature type="domain" description="C2H2-type" evidence="14">
    <location>
        <begin position="533"/>
        <end position="553"/>
    </location>
</feature>
<feature type="domain" description="C2H2-type" evidence="14">
    <location>
        <begin position="392"/>
        <end position="413"/>
    </location>
</feature>
<feature type="domain" description="C2H2-type" evidence="14">
    <location>
        <begin position="421"/>
        <end position="441"/>
    </location>
</feature>
<comment type="subcellular location">
    <subcellularLocation>
        <location evidence="2">Nucleus</location>
    </subcellularLocation>
</comment>
<dbReference type="Gene3D" id="3.30.160.60">
    <property type="entry name" value="Classic Zinc Finger"/>
    <property type="match status" value="11"/>
</dbReference>
<dbReference type="Pfam" id="PF13894">
    <property type="entry name" value="zf-C2H2_4"/>
    <property type="match status" value="1"/>
</dbReference>
<dbReference type="InterPro" id="IPR036236">
    <property type="entry name" value="Znf_C2H2_sf"/>
</dbReference>
<evidence type="ECO:0000256" key="1">
    <source>
        <dbReference type="ARBA" id="ARBA00003767"/>
    </source>
</evidence>
<dbReference type="GO" id="GO:0000122">
    <property type="term" value="P:negative regulation of transcription by RNA polymerase II"/>
    <property type="evidence" value="ECO:0007669"/>
    <property type="project" value="UniProtKB-ARBA"/>
</dbReference>
<dbReference type="PANTHER" id="PTHR24394:SF29">
    <property type="entry name" value="MYONEURIN"/>
    <property type="match status" value="1"/>
</dbReference>
<evidence type="ECO:0000256" key="3">
    <source>
        <dbReference type="ARBA" id="ARBA00006991"/>
    </source>
</evidence>
<evidence type="ECO:0000256" key="8">
    <source>
        <dbReference type="ARBA" id="ARBA00022833"/>
    </source>
</evidence>
<feature type="domain" description="C2H2-type" evidence="14">
    <location>
        <begin position="505"/>
        <end position="525"/>
    </location>
</feature>
<dbReference type="FunFam" id="3.30.160.60:FF:000744">
    <property type="entry name" value="zinc finger E-box-binding homeobox 1"/>
    <property type="match status" value="1"/>
</dbReference>
<dbReference type="AlphaFoldDB" id="A0A9P0DAT8"/>
<feature type="domain" description="C2H2-type" evidence="14">
    <location>
        <begin position="337"/>
        <end position="357"/>
    </location>
</feature>
<dbReference type="SUPFAM" id="SSF57667">
    <property type="entry name" value="beta-beta-alpha zinc fingers"/>
    <property type="match status" value="7"/>
</dbReference>
<evidence type="ECO:0000256" key="13">
    <source>
        <dbReference type="ARBA" id="ARBA00023242"/>
    </source>
</evidence>
<feature type="domain" description="C2H2-type" evidence="14">
    <location>
        <begin position="309"/>
        <end position="329"/>
    </location>
</feature>
<evidence type="ECO:0000313" key="15">
    <source>
        <dbReference type="EMBL" id="CAH1118946.1"/>
    </source>
</evidence>
<keyword evidence="16" id="KW-1185">Reference proteome</keyword>
<protein>
    <recommendedName>
        <fullName evidence="14">C2H2-type domain-containing protein</fullName>
    </recommendedName>
</protein>
<dbReference type="FunFam" id="3.30.160.60:FF:000247">
    <property type="entry name" value="Zinc finger protein 236"/>
    <property type="match status" value="1"/>
</dbReference>
<feature type="domain" description="C2H2-type" evidence="14">
    <location>
        <begin position="365"/>
        <end position="385"/>
    </location>
</feature>
<evidence type="ECO:0000256" key="4">
    <source>
        <dbReference type="ARBA" id="ARBA00022499"/>
    </source>
</evidence>
<evidence type="ECO:0000313" key="16">
    <source>
        <dbReference type="Proteomes" id="UP001153737"/>
    </source>
</evidence>
<dbReference type="FunFam" id="3.30.160.60:FF:000322">
    <property type="entry name" value="GDNF-inducible zinc finger protein 1"/>
    <property type="match status" value="1"/>
</dbReference>
<reference evidence="15" key="1">
    <citation type="submission" date="2022-01" db="EMBL/GenBank/DDBJ databases">
        <authorList>
            <person name="King R."/>
        </authorList>
    </citation>
    <scope>NUCLEOTIDE SEQUENCE</scope>
</reference>
<keyword evidence="13" id="KW-0539">Nucleus</keyword>
<dbReference type="PROSITE" id="PS00028">
    <property type="entry name" value="ZINC_FINGER_C2H2_1"/>
    <property type="match status" value="10"/>
</dbReference>
<dbReference type="FunFam" id="3.30.160.60:FF:000557">
    <property type="entry name" value="zinc finger and SCAN domain-containing protein 29"/>
    <property type="match status" value="2"/>
</dbReference>
<dbReference type="FunFam" id="3.30.160.60:FF:000624">
    <property type="entry name" value="zinc finger protein 697"/>
    <property type="match status" value="1"/>
</dbReference>
<keyword evidence="12" id="KW-0804">Transcription</keyword>
<name>A0A9P0DAT8_PHACE</name>